<dbReference type="EMBL" id="ODYU01002178">
    <property type="protein sequence ID" value="SOQ39340.1"/>
    <property type="molecule type" value="Genomic_DNA"/>
</dbReference>
<feature type="transmembrane region" description="Helical" evidence="2">
    <location>
        <begin position="131"/>
        <end position="162"/>
    </location>
</feature>
<proteinExistence type="predicted"/>
<reference evidence="3" key="1">
    <citation type="submission" date="2016-07" db="EMBL/GenBank/DDBJ databases">
        <authorList>
            <person name="Bretaudeau A."/>
        </authorList>
    </citation>
    <scope>NUCLEOTIDE SEQUENCE</scope>
    <source>
        <strain evidence="3">Rice</strain>
        <tissue evidence="3">Whole body</tissue>
    </source>
</reference>
<gene>
    <name evidence="3" type="ORF">SFRICE_026151</name>
</gene>
<feature type="region of interest" description="Disordered" evidence="1">
    <location>
        <begin position="90"/>
        <end position="118"/>
    </location>
</feature>
<keyword evidence="2" id="KW-1133">Transmembrane helix</keyword>
<sequence>MVRLTRSDLRRPVAETRAERALVSFSFNVNCNLVLRHTDIIQESIIYRLEVHMYCIFPKKSSVVLLIRIPGVDIEVCDLGARCDRGCAQGGGEVRAGRSKRPSASSTGSLGRGALSDPDLQSRLQPNLPAFWVRICVLVIVGPASSLLIYLWLCFEILFLLCRKGSFKLNFKLLNEN</sequence>
<evidence type="ECO:0000313" key="3">
    <source>
        <dbReference type="EMBL" id="SOQ39340.1"/>
    </source>
</evidence>
<protein>
    <submittedName>
        <fullName evidence="3">SFRICE_026151</fullName>
    </submittedName>
</protein>
<evidence type="ECO:0000256" key="2">
    <source>
        <dbReference type="SAM" id="Phobius"/>
    </source>
</evidence>
<keyword evidence="2" id="KW-0472">Membrane</keyword>
<accession>A0A2H1VEQ2</accession>
<organism evidence="3">
    <name type="scientific">Spodoptera frugiperda</name>
    <name type="common">Fall armyworm</name>
    <dbReference type="NCBI Taxonomy" id="7108"/>
    <lineage>
        <taxon>Eukaryota</taxon>
        <taxon>Metazoa</taxon>
        <taxon>Ecdysozoa</taxon>
        <taxon>Arthropoda</taxon>
        <taxon>Hexapoda</taxon>
        <taxon>Insecta</taxon>
        <taxon>Pterygota</taxon>
        <taxon>Neoptera</taxon>
        <taxon>Endopterygota</taxon>
        <taxon>Lepidoptera</taxon>
        <taxon>Glossata</taxon>
        <taxon>Ditrysia</taxon>
        <taxon>Noctuoidea</taxon>
        <taxon>Noctuidae</taxon>
        <taxon>Amphipyrinae</taxon>
        <taxon>Spodoptera</taxon>
    </lineage>
</organism>
<dbReference type="AlphaFoldDB" id="A0A2H1VEQ2"/>
<name>A0A2H1VEQ2_SPOFR</name>
<evidence type="ECO:0000256" key="1">
    <source>
        <dbReference type="SAM" id="MobiDB-lite"/>
    </source>
</evidence>
<keyword evidence="2" id="KW-0812">Transmembrane</keyword>